<keyword evidence="2" id="KW-0238">DNA-binding</keyword>
<dbReference type="Proteomes" id="UP000006798">
    <property type="component" value="Chromosome 2"/>
</dbReference>
<dbReference type="GO" id="GO:0043565">
    <property type="term" value="F:sequence-specific DNA binding"/>
    <property type="evidence" value="ECO:0007669"/>
    <property type="project" value="InterPro"/>
</dbReference>
<dbReference type="GO" id="GO:0003700">
    <property type="term" value="F:DNA-binding transcription factor activity"/>
    <property type="evidence" value="ECO:0007669"/>
    <property type="project" value="InterPro"/>
</dbReference>
<dbReference type="InterPro" id="IPR050204">
    <property type="entry name" value="AraC_XylS_family_regulators"/>
</dbReference>
<dbReference type="EMBL" id="CP002878">
    <property type="protein sequence ID" value="AEI80357.1"/>
    <property type="molecule type" value="Genomic_DNA"/>
</dbReference>
<keyword evidence="1" id="KW-0805">Transcription regulation</keyword>
<organism evidence="5 6">
    <name type="scientific">Cupriavidus necator (strain ATCC 43291 / DSM 13513 / CCUG 52238 / LMG 8453 / N-1)</name>
    <name type="common">Ralstonia eutropha</name>
    <dbReference type="NCBI Taxonomy" id="1042878"/>
    <lineage>
        <taxon>Bacteria</taxon>
        <taxon>Pseudomonadati</taxon>
        <taxon>Pseudomonadota</taxon>
        <taxon>Betaproteobacteria</taxon>
        <taxon>Burkholderiales</taxon>
        <taxon>Burkholderiaceae</taxon>
        <taxon>Cupriavidus</taxon>
    </lineage>
</organism>
<evidence type="ECO:0000256" key="2">
    <source>
        <dbReference type="ARBA" id="ARBA00023125"/>
    </source>
</evidence>
<evidence type="ECO:0000256" key="3">
    <source>
        <dbReference type="ARBA" id="ARBA00023163"/>
    </source>
</evidence>
<dbReference type="InterPro" id="IPR018060">
    <property type="entry name" value="HTH_AraC"/>
</dbReference>
<dbReference type="PANTHER" id="PTHR46796">
    <property type="entry name" value="HTH-TYPE TRANSCRIPTIONAL ACTIVATOR RHAS-RELATED"/>
    <property type="match status" value="1"/>
</dbReference>
<protein>
    <submittedName>
        <fullName evidence="5">Transcriptional regulator AraC family</fullName>
    </submittedName>
</protein>
<dbReference type="InterPro" id="IPR020449">
    <property type="entry name" value="Tscrpt_reg_AraC-type_HTH"/>
</dbReference>
<dbReference type="InterPro" id="IPR009057">
    <property type="entry name" value="Homeodomain-like_sf"/>
</dbReference>
<dbReference type="PRINTS" id="PR00032">
    <property type="entry name" value="HTHARAC"/>
</dbReference>
<dbReference type="InterPro" id="IPR018062">
    <property type="entry name" value="HTH_AraC-typ_CS"/>
</dbReference>
<dbReference type="SUPFAM" id="SSF46689">
    <property type="entry name" value="Homeodomain-like"/>
    <property type="match status" value="1"/>
</dbReference>
<dbReference type="KEGG" id="cnc:CNE_2c13940"/>
<gene>
    <name evidence="5" type="ordered locus">CNE_2c13940</name>
</gene>
<dbReference type="PANTHER" id="PTHR46796:SF6">
    <property type="entry name" value="ARAC SUBFAMILY"/>
    <property type="match status" value="1"/>
</dbReference>
<dbReference type="PROSITE" id="PS01124">
    <property type="entry name" value="HTH_ARAC_FAMILY_2"/>
    <property type="match status" value="1"/>
</dbReference>
<evidence type="ECO:0000313" key="6">
    <source>
        <dbReference type="Proteomes" id="UP000006798"/>
    </source>
</evidence>
<evidence type="ECO:0000313" key="5">
    <source>
        <dbReference type="EMBL" id="AEI80357.1"/>
    </source>
</evidence>
<keyword evidence="3" id="KW-0804">Transcription</keyword>
<accession>F8GNI2</accession>
<dbReference type="HOGENOM" id="CLU_049704_0_1_4"/>
<dbReference type="PROSITE" id="PS00041">
    <property type="entry name" value="HTH_ARAC_FAMILY_1"/>
    <property type="match status" value="1"/>
</dbReference>
<dbReference type="AlphaFoldDB" id="F8GNI2"/>
<dbReference type="Gene3D" id="1.10.10.60">
    <property type="entry name" value="Homeodomain-like"/>
    <property type="match status" value="1"/>
</dbReference>
<reference evidence="5 6" key="1">
    <citation type="journal article" date="2011" name="J. Bacteriol.">
        <title>Complete genome sequence of the type strain Cupriavidus necator N-1.</title>
        <authorList>
            <person name="Poehlein A."/>
            <person name="Kusian B."/>
            <person name="Friedrich B."/>
            <person name="Daniel R."/>
            <person name="Bowien B."/>
        </authorList>
    </citation>
    <scope>NUCLEOTIDE SEQUENCE [LARGE SCALE GENOMIC DNA]</scope>
    <source>
        <strain evidence="6">ATCC 43291 / DSM 13513 / CCUG 52238 / LMG 8453 / N-1</strain>
    </source>
</reference>
<proteinExistence type="predicted"/>
<evidence type="ECO:0000256" key="1">
    <source>
        <dbReference type="ARBA" id="ARBA00023015"/>
    </source>
</evidence>
<sequence length="352" mass="38792">MRGEPERLPHSHFEVGADGSQAARGQILAWRQRVGHVMDLEVTRDSLLAPFHAAIDRYLIADMSFTDCRCDGVRLQRSLARISTDLARHHAIQVFVEGSAGVVAGERRNPQPRHGGILLTDLGQPIEMRREATRALSFFVPRITMEAIFMEAEAAHGRIVETDTPLSRLAVAHAVALSRDLPTMTPEAAVHAMHTGVELLVGALRRGVGLDGSTRAAVRSAVLARARRLIDADPGQAGLSPTRLLSKLEISRATLYRLFEPEGGVQAYIRKSRLRAAAQDLVRYPHLAVNDIAYGLGFNSPSDFTRAFRRTLGMSPRDLRAYATDAGNRAFWQAAIAVQGKDYQQWMQRHAA</sequence>
<name>F8GNI2_CUPNN</name>
<feature type="domain" description="HTH araC/xylS-type" evidence="4">
    <location>
        <begin position="224"/>
        <end position="322"/>
    </location>
</feature>
<dbReference type="SMART" id="SM00342">
    <property type="entry name" value="HTH_ARAC"/>
    <property type="match status" value="1"/>
</dbReference>
<dbReference type="Pfam" id="PF12833">
    <property type="entry name" value="HTH_18"/>
    <property type="match status" value="1"/>
</dbReference>
<evidence type="ECO:0000259" key="4">
    <source>
        <dbReference type="PROSITE" id="PS01124"/>
    </source>
</evidence>